<organism evidence="4">
    <name type="scientific">Sesamum radiatum</name>
    <name type="common">Black benniseed</name>
    <dbReference type="NCBI Taxonomy" id="300843"/>
    <lineage>
        <taxon>Eukaryota</taxon>
        <taxon>Viridiplantae</taxon>
        <taxon>Streptophyta</taxon>
        <taxon>Embryophyta</taxon>
        <taxon>Tracheophyta</taxon>
        <taxon>Spermatophyta</taxon>
        <taxon>Magnoliopsida</taxon>
        <taxon>eudicotyledons</taxon>
        <taxon>Gunneridae</taxon>
        <taxon>Pentapetalae</taxon>
        <taxon>asterids</taxon>
        <taxon>lamiids</taxon>
        <taxon>Lamiales</taxon>
        <taxon>Pedaliaceae</taxon>
        <taxon>Sesamum</taxon>
    </lineage>
</organism>
<reference evidence="4" key="1">
    <citation type="submission" date="2020-06" db="EMBL/GenBank/DDBJ databases">
        <authorList>
            <person name="Li T."/>
            <person name="Hu X."/>
            <person name="Zhang T."/>
            <person name="Song X."/>
            <person name="Zhang H."/>
            <person name="Dai N."/>
            <person name="Sheng W."/>
            <person name="Hou X."/>
            <person name="Wei L."/>
        </authorList>
    </citation>
    <scope>NUCLEOTIDE SEQUENCE</scope>
    <source>
        <strain evidence="4">G02</strain>
        <tissue evidence="4">Leaf</tissue>
    </source>
</reference>
<dbReference type="InterPro" id="IPR052343">
    <property type="entry name" value="Retrotransposon-Effector_Assoc"/>
</dbReference>
<dbReference type="InterPro" id="IPR026960">
    <property type="entry name" value="RVT-Znf"/>
</dbReference>
<dbReference type="InterPro" id="IPR000477">
    <property type="entry name" value="RT_dom"/>
</dbReference>
<dbReference type="PANTHER" id="PTHR46890:SF48">
    <property type="entry name" value="RNA-DIRECTED DNA POLYMERASE"/>
    <property type="match status" value="1"/>
</dbReference>
<accession>A0AAW2W6Z9</accession>
<protein>
    <submittedName>
        <fullName evidence="4">Mitochondrial protein</fullName>
    </submittedName>
</protein>
<dbReference type="CDD" id="cd06222">
    <property type="entry name" value="RNase_H_like"/>
    <property type="match status" value="1"/>
</dbReference>
<dbReference type="GO" id="GO:0004523">
    <property type="term" value="F:RNA-DNA hybrid ribonuclease activity"/>
    <property type="evidence" value="ECO:0007669"/>
    <property type="project" value="InterPro"/>
</dbReference>
<dbReference type="Pfam" id="PF13456">
    <property type="entry name" value="RVT_3"/>
    <property type="match status" value="1"/>
</dbReference>
<reference evidence="4" key="2">
    <citation type="journal article" date="2024" name="Plant">
        <title>Genomic evolution and insights into agronomic trait innovations of Sesamum species.</title>
        <authorList>
            <person name="Miao H."/>
            <person name="Wang L."/>
            <person name="Qu L."/>
            <person name="Liu H."/>
            <person name="Sun Y."/>
            <person name="Le M."/>
            <person name="Wang Q."/>
            <person name="Wei S."/>
            <person name="Zheng Y."/>
            <person name="Lin W."/>
            <person name="Duan Y."/>
            <person name="Cao H."/>
            <person name="Xiong S."/>
            <person name="Wang X."/>
            <person name="Wei L."/>
            <person name="Li C."/>
            <person name="Ma Q."/>
            <person name="Ju M."/>
            <person name="Zhao R."/>
            <person name="Li G."/>
            <person name="Mu C."/>
            <person name="Tian Q."/>
            <person name="Mei H."/>
            <person name="Zhang T."/>
            <person name="Gao T."/>
            <person name="Zhang H."/>
        </authorList>
    </citation>
    <scope>NUCLEOTIDE SEQUENCE</scope>
    <source>
        <strain evidence="4">G02</strain>
    </source>
</reference>
<dbReference type="InterPro" id="IPR002156">
    <property type="entry name" value="RNaseH_domain"/>
</dbReference>
<dbReference type="InterPro" id="IPR036397">
    <property type="entry name" value="RNaseH_sf"/>
</dbReference>
<feature type="domain" description="RNase H type-1" evidence="2">
    <location>
        <begin position="547"/>
        <end position="656"/>
    </location>
</feature>
<dbReference type="Pfam" id="PF13966">
    <property type="entry name" value="zf-RVT"/>
    <property type="match status" value="1"/>
</dbReference>
<evidence type="ECO:0000259" key="3">
    <source>
        <dbReference type="Pfam" id="PF13966"/>
    </source>
</evidence>
<gene>
    <name evidence="4" type="ORF">Sradi_0452200</name>
</gene>
<dbReference type="InterPro" id="IPR044730">
    <property type="entry name" value="RNase_H-like_dom_plant"/>
</dbReference>
<proteinExistence type="predicted"/>
<dbReference type="AlphaFoldDB" id="A0AAW2W6Z9"/>
<feature type="domain" description="Reverse transcriptase zinc-binding" evidence="3">
    <location>
        <begin position="351"/>
        <end position="426"/>
    </location>
</feature>
<dbReference type="CDD" id="cd01650">
    <property type="entry name" value="RT_nLTR_like"/>
    <property type="match status" value="1"/>
</dbReference>
<sequence length="689" mass="79506">MASFKSPDPDGFPPSFFKQFWHIVGRQVIDATLYFFSNGQILPAINHTYITLIPKGPNARTVEQFRPISLCNTTYKVISKILANRLKPLLDKLISPFQMAFVPGRTINDNSILSHEIIHYLQQKKGKKGFMAIKIDLTKAYDKVEWTVLCQIQRKVGICEEFVNRISLCISSPSFSLLINGSPFGYFRPTRGIRQGDPLSPYLFILYAEILSRLILHEKSLGNIKGVKTKRASWIWQDAVKCIQVTQLGLCFPVSTCSELRIYEDPWVPTIPKFIPEPRGEINQTWPTLVHDLIEGSTFSWKLDLLTQMFPDEVVKEIKKIKIPTLMESPKPFWAPSKSEAAFFAIQCQSLFVDEESEIIGKRIWKLDLHNRLKLLIWRILFDLLPTRGKLNQVFQIQNTECPLCQFQVENSHHIFMCCPLSKKVWMLSKWQVRLFSLSHLQLREWFLIITDPKTNFFPDWSIQQEFITTWAVTLELIWRARNDLIHGKGEPNPKEIAKAIQWKAADHCNARGARKAKEQTNCEWMPPPPGFVKINTDILLKDDKCFAALIIRNHQGALFFAESTENFCYNPSSAELRAIRMASEKLHLNNFEKVILESDSAESIKWIKSNVEEVDRIARLDVQEIKRIWEARPKWDFKKILRLCNGLAHGVAKWAHGANWDGPIPPPIFPKDVFCDKGPTTLELFCDL</sequence>
<dbReference type="Pfam" id="PF00078">
    <property type="entry name" value="RVT_1"/>
    <property type="match status" value="1"/>
</dbReference>
<dbReference type="SUPFAM" id="SSF56672">
    <property type="entry name" value="DNA/RNA polymerases"/>
    <property type="match status" value="1"/>
</dbReference>
<evidence type="ECO:0000313" key="4">
    <source>
        <dbReference type="EMBL" id="KAL0437443.1"/>
    </source>
</evidence>
<evidence type="ECO:0000259" key="2">
    <source>
        <dbReference type="Pfam" id="PF13456"/>
    </source>
</evidence>
<dbReference type="EMBL" id="JACGWJ010000002">
    <property type="protein sequence ID" value="KAL0437443.1"/>
    <property type="molecule type" value="Genomic_DNA"/>
</dbReference>
<dbReference type="InterPro" id="IPR043502">
    <property type="entry name" value="DNA/RNA_pol_sf"/>
</dbReference>
<feature type="domain" description="Reverse transcriptase" evidence="1">
    <location>
        <begin position="54"/>
        <end position="218"/>
    </location>
</feature>
<evidence type="ECO:0000259" key="1">
    <source>
        <dbReference type="Pfam" id="PF00078"/>
    </source>
</evidence>
<dbReference type="GO" id="GO:0003676">
    <property type="term" value="F:nucleic acid binding"/>
    <property type="evidence" value="ECO:0007669"/>
    <property type="project" value="InterPro"/>
</dbReference>
<dbReference type="PANTHER" id="PTHR46890">
    <property type="entry name" value="NON-LTR RETROLELEMENT REVERSE TRANSCRIPTASE-LIKE PROTEIN-RELATED"/>
    <property type="match status" value="1"/>
</dbReference>
<comment type="caution">
    <text evidence="4">The sequence shown here is derived from an EMBL/GenBank/DDBJ whole genome shotgun (WGS) entry which is preliminary data.</text>
</comment>
<dbReference type="Gene3D" id="3.30.420.10">
    <property type="entry name" value="Ribonuclease H-like superfamily/Ribonuclease H"/>
    <property type="match status" value="1"/>
</dbReference>
<name>A0AAW2W6Z9_SESRA</name>